<proteinExistence type="predicted"/>
<dbReference type="InterPro" id="IPR055833">
    <property type="entry name" value="DUF7410"/>
</dbReference>
<keyword evidence="2" id="KW-0472">Membrane</keyword>
<organism evidence="4 5">
    <name type="scientific">Halocatena pleomorpha</name>
    <dbReference type="NCBI Taxonomy" id="1785090"/>
    <lineage>
        <taxon>Archaea</taxon>
        <taxon>Methanobacteriati</taxon>
        <taxon>Methanobacteriota</taxon>
        <taxon>Stenosarchaea group</taxon>
        <taxon>Halobacteria</taxon>
        <taxon>Halobacteriales</taxon>
        <taxon>Natronomonadaceae</taxon>
        <taxon>Halocatena</taxon>
    </lineage>
</organism>
<dbReference type="AlphaFoldDB" id="A0A3P3RCH2"/>
<feature type="domain" description="DUF7410" evidence="3">
    <location>
        <begin position="25"/>
        <end position="46"/>
    </location>
</feature>
<accession>A0A3P3RCH2</accession>
<keyword evidence="2" id="KW-1133">Transmembrane helix</keyword>
<reference evidence="4 5" key="1">
    <citation type="submission" date="2018-11" db="EMBL/GenBank/DDBJ databases">
        <title>Taxonoimc description of Halomarina strain SPP-AMP-1.</title>
        <authorList>
            <person name="Pal Y."/>
            <person name="Srinivasana K."/>
            <person name="Verma A."/>
            <person name="Kumar P."/>
        </authorList>
    </citation>
    <scope>NUCLEOTIDE SEQUENCE [LARGE SCALE GENOMIC DNA]</scope>
    <source>
        <strain evidence="4 5">SPP-AMP-1</strain>
    </source>
</reference>
<name>A0A3P3RCH2_9EURY</name>
<evidence type="ECO:0000313" key="4">
    <source>
        <dbReference type="EMBL" id="RRJ30390.1"/>
    </source>
</evidence>
<keyword evidence="5" id="KW-1185">Reference proteome</keyword>
<dbReference type="OrthoDB" id="293088at2157"/>
<dbReference type="EMBL" id="RRCH01000022">
    <property type="protein sequence ID" value="RRJ30390.1"/>
    <property type="molecule type" value="Genomic_DNA"/>
</dbReference>
<dbReference type="Proteomes" id="UP000282322">
    <property type="component" value="Unassembled WGS sequence"/>
</dbReference>
<sequence>MTANTRPTERVPTAVPDDETPAAWCPHCARPFATERLCALHLGDRHRDEWTANQRDRYESAYDDESNELFIFHLKVISALVGVFFAFTYTYAFVWS</sequence>
<evidence type="ECO:0000256" key="2">
    <source>
        <dbReference type="SAM" id="Phobius"/>
    </source>
</evidence>
<dbReference type="Pfam" id="PF24166">
    <property type="entry name" value="DUF7410"/>
    <property type="match status" value="1"/>
</dbReference>
<gene>
    <name evidence="4" type="ORF">EIK79_10365</name>
</gene>
<keyword evidence="2" id="KW-0812">Transmembrane</keyword>
<protein>
    <recommendedName>
        <fullName evidence="3">DUF7410 domain-containing protein</fullName>
    </recommendedName>
</protein>
<comment type="caution">
    <text evidence="4">The sequence shown here is derived from an EMBL/GenBank/DDBJ whole genome shotgun (WGS) entry which is preliminary data.</text>
</comment>
<evidence type="ECO:0000313" key="5">
    <source>
        <dbReference type="Proteomes" id="UP000282322"/>
    </source>
</evidence>
<feature type="transmembrane region" description="Helical" evidence="2">
    <location>
        <begin position="70"/>
        <end position="94"/>
    </location>
</feature>
<feature type="region of interest" description="Disordered" evidence="1">
    <location>
        <begin position="1"/>
        <end position="20"/>
    </location>
</feature>
<evidence type="ECO:0000256" key="1">
    <source>
        <dbReference type="SAM" id="MobiDB-lite"/>
    </source>
</evidence>
<evidence type="ECO:0000259" key="3">
    <source>
        <dbReference type="Pfam" id="PF24166"/>
    </source>
</evidence>